<accession>A0ABR5K1L8</accession>
<evidence type="ECO:0000313" key="1">
    <source>
        <dbReference type="EMBL" id="KOS68741.1"/>
    </source>
</evidence>
<evidence type="ECO:0000313" key="2">
    <source>
        <dbReference type="Proteomes" id="UP000050668"/>
    </source>
</evidence>
<reference evidence="2" key="1">
    <citation type="submission" date="2015-07" db="EMBL/GenBank/DDBJ databases">
        <title>Fjat-14205 dsm 2895.</title>
        <authorList>
            <person name="Liu B."/>
            <person name="Wang J."/>
            <person name="Zhu Y."/>
            <person name="Liu G."/>
            <person name="Chen Q."/>
            <person name="Chen Z."/>
            <person name="Lan J."/>
            <person name="Che J."/>
            <person name="Ge C."/>
            <person name="Shi H."/>
            <person name="Pan Z."/>
            <person name="Liu X."/>
        </authorList>
    </citation>
    <scope>NUCLEOTIDE SEQUENCE [LARGE SCALE GENOMIC DNA]</scope>
    <source>
        <strain evidence="2">DSM 25560</strain>
    </source>
</reference>
<name>A0ABR5K1L8_9BACI</name>
<organism evidence="1 2">
    <name type="scientific">Lysinibacillus contaminans</name>
    <dbReference type="NCBI Taxonomy" id="1293441"/>
    <lineage>
        <taxon>Bacteria</taxon>
        <taxon>Bacillati</taxon>
        <taxon>Bacillota</taxon>
        <taxon>Bacilli</taxon>
        <taxon>Bacillales</taxon>
        <taxon>Bacillaceae</taxon>
        <taxon>Lysinibacillus</taxon>
    </lineage>
</organism>
<protein>
    <submittedName>
        <fullName evidence="1">Uncharacterized protein</fullName>
    </submittedName>
</protein>
<gene>
    <name evidence="1" type="ORF">AEA09_09455</name>
</gene>
<proteinExistence type="predicted"/>
<comment type="caution">
    <text evidence="1">The sequence shown here is derived from an EMBL/GenBank/DDBJ whole genome shotgun (WGS) entry which is preliminary data.</text>
</comment>
<dbReference type="RefSeq" id="WP_053583589.1">
    <property type="nucleotide sequence ID" value="NZ_LGRV01000003.1"/>
</dbReference>
<dbReference type="Proteomes" id="UP000050668">
    <property type="component" value="Unassembled WGS sequence"/>
</dbReference>
<dbReference type="EMBL" id="LGRV01000003">
    <property type="protein sequence ID" value="KOS68741.1"/>
    <property type="molecule type" value="Genomic_DNA"/>
</dbReference>
<sequence>MGVICPCGVTVDACAENKPVKFHKVWKKVKGNLTYKANICVTTLPSSTLSLRFEDIDTPDRFSFLFTANCITSITCNKERYHCTVTVKGTGTVGMMEYPFEAVFLDQVSQSANDIVQSFVIKGFFNQKCAVQVPQGSIVALGCQEM</sequence>
<keyword evidence="2" id="KW-1185">Reference proteome</keyword>